<dbReference type="Gene3D" id="2.60.34.30">
    <property type="entry name" value="Competence, DNA-entry nuclease inhibitor, ComJ"/>
    <property type="match status" value="1"/>
</dbReference>
<sequence>MTDLRPLDQLLAGARAPLGPGIQLTLGHKTGPLAELAELLTRVNGFTAFNAGVQVFHAGTAGLGPELGRWNEPPTWKNTYAGLADGLFCFGQDLFGCQFAVADNREIVVFDPETAERTPVGAGLNDWAAWLLEDPAGRGAHQFATAWQDERGALGHDQRLIPLRMFTMGGTYDFDNLAAKDAVTCMRIRGPLAQTIHDLPDGAQVHLMADRAPAATPGSKQLAYAELDVFADYNSFMVQDETARFEPDRAWTKALITDMIAAREGVIGVGTARRTTVPVILDVRSEAPDDNFDGWDHVTEAGLHVETGKIIVSMLDYSDAVRRTAVPAGDYTVRVYAKGLSTISSDGIHGDDLYHVVLWPGAVQAPRIVVRHPKPLPGG</sequence>
<reference evidence="1" key="1">
    <citation type="submission" date="2022-06" db="EMBL/GenBank/DDBJ databases">
        <title>Amycolatopsis iheyaensis sp. nov., a new species of the genus Amycolatopsis isolated from soil in Iheya island, Japan.</title>
        <authorList>
            <person name="Ngamcharungchit C."/>
            <person name="Kanto H."/>
            <person name="Take A."/>
            <person name="Intra B."/>
            <person name="Matsumoto A."/>
            <person name="Panbangred W."/>
            <person name="Inahashi Y."/>
        </authorList>
    </citation>
    <scope>NUCLEOTIDE SEQUENCE</scope>
    <source>
        <strain evidence="1">OK19-0408</strain>
    </source>
</reference>
<dbReference type="RefSeq" id="WP_257920652.1">
    <property type="nucleotide sequence ID" value="NZ_JAMXQV010000007.1"/>
</dbReference>
<gene>
    <name evidence="1" type="ORF">M8542_14415</name>
</gene>
<dbReference type="AlphaFoldDB" id="A0A9X2SJ24"/>
<proteinExistence type="predicted"/>
<name>A0A9X2SJ24_9PSEU</name>
<dbReference type="Proteomes" id="UP001144096">
    <property type="component" value="Unassembled WGS sequence"/>
</dbReference>
<dbReference type="EMBL" id="JAMXQV010000007">
    <property type="protein sequence ID" value="MCR6484014.1"/>
    <property type="molecule type" value="Genomic_DNA"/>
</dbReference>
<evidence type="ECO:0000313" key="2">
    <source>
        <dbReference type="Proteomes" id="UP001144096"/>
    </source>
</evidence>
<dbReference type="InterPro" id="IPR038691">
    <property type="entry name" value="ComJ_sf"/>
</dbReference>
<organism evidence="1 2">
    <name type="scientific">Amycolatopsis iheyensis</name>
    <dbReference type="NCBI Taxonomy" id="2945988"/>
    <lineage>
        <taxon>Bacteria</taxon>
        <taxon>Bacillati</taxon>
        <taxon>Actinomycetota</taxon>
        <taxon>Actinomycetes</taxon>
        <taxon>Pseudonocardiales</taxon>
        <taxon>Pseudonocardiaceae</taxon>
        <taxon>Amycolatopsis</taxon>
    </lineage>
</organism>
<evidence type="ECO:0000313" key="1">
    <source>
        <dbReference type="EMBL" id="MCR6484014.1"/>
    </source>
</evidence>
<keyword evidence="2" id="KW-1185">Reference proteome</keyword>
<protein>
    <submittedName>
        <fullName evidence="1">Uncharacterized protein</fullName>
    </submittedName>
</protein>
<comment type="caution">
    <text evidence="1">The sequence shown here is derived from an EMBL/GenBank/DDBJ whole genome shotgun (WGS) entry which is preliminary data.</text>
</comment>
<accession>A0A9X2SJ24</accession>